<dbReference type="RefSeq" id="WP_256617364.1">
    <property type="nucleotide sequence ID" value="NZ_JANIBK010000287.1"/>
</dbReference>
<keyword evidence="3" id="KW-1185">Reference proteome</keyword>
<accession>A0ABT1UAU1</accession>
<feature type="transmembrane region" description="Helical" evidence="1">
    <location>
        <begin position="20"/>
        <end position="41"/>
    </location>
</feature>
<comment type="caution">
    <text evidence="2">The sequence shown here is derived from an EMBL/GenBank/DDBJ whole genome shotgun (WGS) entry which is preliminary data.</text>
</comment>
<reference evidence="2 3" key="1">
    <citation type="submission" date="2022-07" db="EMBL/GenBank/DDBJ databases">
        <title>Methylomonas rivi sp. nov., Methylomonas rosea sp. nov., Methylomonas aureus sp. nov. and Methylomonas subterranea sp. nov., four novel methanotrophs isolated from a freshwater creek and the deep terrestrial subsurface.</title>
        <authorList>
            <person name="Abin C."/>
            <person name="Sankaranarayanan K."/>
            <person name="Garner C."/>
            <person name="Sindelar R."/>
            <person name="Kotary K."/>
            <person name="Garner R."/>
            <person name="Barclay S."/>
            <person name="Lawson P."/>
            <person name="Krumholz L."/>
        </authorList>
    </citation>
    <scope>NUCLEOTIDE SEQUENCE [LARGE SCALE GENOMIC DNA]</scope>
    <source>
        <strain evidence="2 3">WSC-6</strain>
    </source>
</reference>
<dbReference type="EMBL" id="JANIBK010000287">
    <property type="protein sequence ID" value="MCQ8130979.1"/>
    <property type="molecule type" value="Genomic_DNA"/>
</dbReference>
<proteinExistence type="predicted"/>
<organism evidence="2 3">
    <name type="scientific">Methylomonas rivi</name>
    <dbReference type="NCBI Taxonomy" id="2952226"/>
    <lineage>
        <taxon>Bacteria</taxon>
        <taxon>Pseudomonadati</taxon>
        <taxon>Pseudomonadota</taxon>
        <taxon>Gammaproteobacteria</taxon>
        <taxon>Methylococcales</taxon>
        <taxon>Methylococcaceae</taxon>
        <taxon>Methylomonas</taxon>
    </lineage>
</organism>
<evidence type="ECO:0000313" key="3">
    <source>
        <dbReference type="Proteomes" id="UP001524586"/>
    </source>
</evidence>
<evidence type="ECO:0008006" key="4">
    <source>
        <dbReference type="Google" id="ProtNLM"/>
    </source>
</evidence>
<keyword evidence="1" id="KW-0472">Membrane</keyword>
<evidence type="ECO:0000313" key="2">
    <source>
        <dbReference type="EMBL" id="MCQ8130979.1"/>
    </source>
</evidence>
<keyword evidence="1" id="KW-1133">Transmembrane helix</keyword>
<evidence type="ECO:0000256" key="1">
    <source>
        <dbReference type="SAM" id="Phobius"/>
    </source>
</evidence>
<protein>
    <recommendedName>
        <fullName evidence="4">Secreted protein with PEP-CTERM sorting signal</fullName>
    </recommendedName>
</protein>
<dbReference type="Proteomes" id="UP001524586">
    <property type="component" value="Unassembled WGS sequence"/>
</dbReference>
<gene>
    <name evidence="2" type="ORF">NP596_21170</name>
</gene>
<sequence length="49" mass="5450">MGPYYRATSQTTGAFFDSFYQHPILMLLLAVGVAGAGFFIWRRKTPPPA</sequence>
<keyword evidence="1" id="KW-0812">Transmembrane</keyword>
<name>A0ABT1UAU1_9GAMM</name>